<dbReference type="RefSeq" id="WP_092177407.1">
    <property type="nucleotide sequence ID" value="NZ_FNZH01000007.1"/>
</dbReference>
<keyword evidence="3" id="KW-1185">Reference proteome</keyword>
<reference evidence="3" key="1">
    <citation type="submission" date="2016-10" db="EMBL/GenBank/DDBJ databases">
        <authorList>
            <person name="Varghese N."/>
            <person name="Submissions S."/>
        </authorList>
    </citation>
    <scope>NUCLEOTIDE SEQUENCE [LARGE SCALE GENOMIC DNA]</scope>
    <source>
        <strain evidence="3">IBRC-M 10761</strain>
    </source>
</reference>
<dbReference type="EMBL" id="FNZH01000007">
    <property type="protein sequence ID" value="SEJ64641.1"/>
    <property type="molecule type" value="Genomic_DNA"/>
</dbReference>
<protein>
    <submittedName>
        <fullName evidence="2">Putative adhesin</fullName>
    </submittedName>
</protein>
<organism evidence="2 3">
    <name type="scientific">Cyclobacterium xiamenense</name>
    <dbReference type="NCBI Taxonomy" id="1297121"/>
    <lineage>
        <taxon>Bacteria</taxon>
        <taxon>Pseudomonadati</taxon>
        <taxon>Bacteroidota</taxon>
        <taxon>Cytophagia</taxon>
        <taxon>Cytophagales</taxon>
        <taxon>Cyclobacteriaceae</taxon>
        <taxon>Cyclobacterium</taxon>
    </lineage>
</organism>
<proteinExistence type="predicted"/>
<name>A0A1H7AG89_9BACT</name>
<dbReference type="STRING" id="1416801.SAMN05192553_10730"/>
<accession>A0A1H7AG89</accession>
<evidence type="ECO:0000313" key="3">
    <source>
        <dbReference type="Proteomes" id="UP000199403"/>
    </source>
</evidence>
<dbReference type="InterPro" id="IPR025164">
    <property type="entry name" value="Toastrack_DUF4097"/>
</dbReference>
<dbReference type="Gene3D" id="2.160.20.120">
    <property type="match status" value="1"/>
</dbReference>
<evidence type="ECO:0000313" key="2">
    <source>
        <dbReference type="EMBL" id="SEJ64641.1"/>
    </source>
</evidence>
<sequence>MKKLPKKPGKKIWQFNFPSTRNAPTAGLLVFAIFSLTSCLDAQLETVSDIEESFAEITSVEVDAGFLPATYLGNPDLEEVSLDALLRSTSNGGKNISYRVEGETLIVRLESNGLGFGRSEGHIRLTGPTDLSLRMHAGSGTVRAENVIGEHIDLEVNSGRVHAKHLEAPELYLAASSGEVVGESLKGETVATVSSGKIILKQLEGDLNAETSSGAMELEGINGLVHVTLSSGKIDMDGVQTLGRVHLSSGKVSGRNIGLSEHTSFKASSGTISLQTHSDLRAFNYDIHTGSGRARIGESQSSGILKIDNGSPHTIRGEVNSGTITLVN</sequence>
<evidence type="ECO:0000259" key="1">
    <source>
        <dbReference type="Pfam" id="PF13349"/>
    </source>
</evidence>
<dbReference type="Pfam" id="PF13349">
    <property type="entry name" value="DUF4097"/>
    <property type="match status" value="1"/>
</dbReference>
<gene>
    <name evidence="2" type="ORF">SAMN05192553_10730</name>
</gene>
<dbReference type="AlphaFoldDB" id="A0A1H7AG89"/>
<dbReference type="OrthoDB" id="835341at2"/>
<feature type="domain" description="DUF4097" evidence="1">
    <location>
        <begin position="106"/>
        <end position="236"/>
    </location>
</feature>
<dbReference type="Proteomes" id="UP000199403">
    <property type="component" value="Unassembled WGS sequence"/>
</dbReference>